<evidence type="ECO:0000313" key="6">
    <source>
        <dbReference type="Proteomes" id="UP000823613"/>
    </source>
</evidence>
<dbReference type="SUPFAM" id="SSF46689">
    <property type="entry name" value="Homeodomain-like"/>
    <property type="match status" value="1"/>
</dbReference>
<evidence type="ECO:0000313" key="5">
    <source>
        <dbReference type="EMBL" id="MBO8427474.1"/>
    </source>
</evidence>
<accession>A0A9D9GWL5</accession>
<dbReference type="PANTHER" id="PTHR43280:SF28">
    <property type="entry name" value="HTH-TYPE TRANSCRIPTIONAL ACTIVATOR RHAS"/>
    <property type="match status" value="1"/>
</dbReference>
<keyword evidence="2" id="KW-0238">DNA-binding</keyword>
<reference evidence="5" key="1">
    <citation type="submission" date="2020-10" db="EMBL/GenBank/DDBJ databases">
        <authorList>
            <person name="Gilroy R."/>
        </authorList>
    </citation>
    <scope>NUCLEOTIDE SEQUENCE</scope>
    <source>
        <strain evidence="5">11159</strain>
    </source>
</reference>
<evidence type="ECO:0000256" key="1">
    <source>
        <dbReference type="ARBA" id="ARBA00023015"/>
    </source>
</evidence>
<evidence type="ECO:0000256" key="2">
    <source>
        <dbReference type="ARBA" id="ARBA00023125"/>
    </source>
</evidence>
<sequence>MEGDFTLFSKINSLVSIPIAVFDSNGKLIYITSQNNSVYTHIFEKIYQENIETKGPELVNGILSVFIIITDKSNGNKIISGPFINSSITPFNIKKISEKYNLNKIIAPNSLISLINQISHSSYLDFLNYFTFLEYIINKNNINLLDYFQENQEKNLQKSTKNEILGLNQQGESEFNNLHNTYDTEHLIYKYIEEGNVNGLNEFFLKTITHTAMNEGILAKDELRQQKNIFLGLITCIGKFPAIKGGLSVEEAYNMIDRYSQECEKLTSIEEISKLRYLVLIEFAKKVNEAKFKDKYSQEVSNALNFIQSNLCANISIDDVLTSVKKGRTSFLNKFKKETGVTLGKYIVKAKLEESKNYLLYTNMSILEISMVLYFSSQGYFQNLFKKEFGITPLNFRKTKFTN</sequence>
<reference evidence="5" key="2">
    <citation type="journal article" date="2021" name="PeerJ">
        <title>Extensive microbial diversity within the chicken gut microbiome revealed by metagenomics and culture.</title>
        <authorList>
            <person name="Gilroy R."/>
            <person name="Ravi A."/>
            <person name="Getino M."/>
            <person name="Pursley I."/>
            <person name="Horton D.L."/>
            <person name="Alikhan N.F."/>
            <person name="Baker D."/>
            <person name="Gharbi K."/>
            <person name="Hall N."/>
            <person name="Watson M."/>
            <person name="Adriaenssens E.M."/>
            <person name="Foster-Nyarko E."/>
            <person name="Jarju S."/>
            <person name="Secka A."/>
            <person name="Antonio M."/>
            <person name="Oren A."/>
            <person name="Chaudhuri R.R."/>
            <person name="La Ragione R."/>
            <person name="Hildebrand F."/>
            <person name="Pallen M.J."/>
        </authorList>
    </citation>
    <scope>NUCLEOTIDE SEQUENCE</scope>
    <source>
        <strain evidence="5">11159</strain>
    </source>
</reference>
<gene>
    <name evidence="5" type="ORF">IAC58_02805</name>
</gene>
<dbReference type="GO" id="GO:0043565">
    <property type="term" value="F:sequence-specific DNA binding"/>
    <property type="evidence" value="ECO:0007669"/>
    <property type="project" value="InterPro"/>
</dbReference>
<dbReference type="InterPro" id="IPR009057">
    <property type="entry name" value="Homeodomain-like_sf"/>
</dbReference>
<feature type="domain" description="HTH araC/xylS-type" evidence="4">
    <location>
        <begin position="301"/>
        <end position="399"/>
    </location>
</feature>
<keyword evidence="1" id="KW-0805">Transcription regulation</keyword>
<dbReference type="PROSITE" id="PS01124">
    <property type="entry name" value="HTH_ARAC_FAMILY_2"/>
    <property type="match status" value="1"/>
</dbReference>
<dbReference type="GO" id="GO:0003700">
    <property type="term" value="F:DNA-binding transcription factor activity"/>
    <property type="evidence" value="ECO:0007669"/>
    <property type="project" value="InterPro"/>
</dbReference>
<dbReference type="AlphaFoldDB" id="A0A9D9GWL5"/>
<dbReference type="SMART" id="SM00342">
    <property type="entry name" value="HTH_ARAC"/>
    <property type="match status" value="1"/>
</dbReference>
<protein>
    <submittedName>
        <fullName evidence="5">AraC family transcriptional regulator</fullName>
    </submittedName>
</protein>
<dbReference type="PANTHER" id="PTHR43280">
    <property type="entry name" value="ARAC-FAMILY TRANSCRIPTIONAL REGULATOR"/>
    <property type="match status" value="1"/>
</dbReference>
<dbReference type="Gene3D" id="1.10.10.60">
    <property type="entry name" value="Homeodomain-like"/>
    <property type="match status" value="1"/>
</dbReference>
<keyword evidence="3" id="KW-0804">Transcription</keyword>
<dbReference type="InterPro" id="IPR018060">
    <property type="entry name" value="HTH_AraC"/>
</dbReference>
<proteinExistence type="predicted"/>
<dbReference type="Pfam" id="PF12833">
    <property type="entry name" value="HTH_18"/>
    <property type="match status" value="1"/>
</dbReference>
<dbReference type="EMBL" id="JADIMY010000062">
    <property type="protein sequence ID" value="MBO8427474.1"/>
    <property type="molecule type" value="Genomic_DNA"/>
</dbReference>
<organism evidence="5 6">
    <name type="scientific">Candidatus Onthovivens merdipullorum</name>
    <dbReference type="NCBI Taxonomy" id="2840889"/>
    <lineage>
        <taxon>Bacteria</taxon>
        <taxon>Bacillati</taxon>
        <taxon>Bacillota</taxon>
        <taxon>Bacilli</taxon>
        <taxon>Bacillales</taxon>
        <taxon>Candidatus Onthovivens</taxon>
    </lineage>
</organism>
<dbReference type="Proteomes" id="UP000823613">
    <property type="component" value="Unassembled WGS sequence"/>
</dbReference>
<evidence type="ECO:0000259" key="4">
    <source>
        <dbReference type="PROSITE" id="PS01124"/>
    </source>
</evidence>
<evidence type="ECO:0000256" key="3">
    <source>
        <dbReference type="ARBA" id="ARBA00023163"/>
    </source>
</evidence>
<name>A0A9D9GWL5_9BACL</name>
<comment type="caution">
    <text evidence="5">The sequence shown here is derived from an EMBL/GenBank/DDBJ whole genome shotgun (WGS) entry which is preliminary data.</text>
</comment>